<reference evidence="3" key="1">
    <citation type="submission" date="2016-10" db="EMBL/GenBank/DDBJ databases">
        <authorList>
            <person name="Varghese N."/>
            <person name="Submissions S."/>
        </authorList>
    </citation>
    <scope>NUCLEOTIDE SEQUENCE [LARGE SCALE GENOMIC DNA]</scope>
    <source>
        <strain evidence="3">DSM 44544</strain>
    </source>
</reference>
<dbReference type="OrthoDB" id="428263at2"/>
<accession>A0A1H4VPA8</accession>
<evidence type="ECO:0000256" key="1">
    <source>
        <dbReference type="SAM" id="Phobius"/>
    </source>
</evidence>
<evidence type="ECO:0000313" key="3">
    <source>
        <dbReference type="Proteomes" id="UP000199622"/>
    </source>
</evidence>
<dbReference type="STRING" id="208445.SAMN04489727_5250"/>
<feature type="transmembrane region" description="Helical" evidence="1">
    <location>
        <begin position="79"/>
        <end position="101"/>
    </location>
</feature>
<organism evidence="2 3">
    <name type="scientific">Amycolatopsis tolypomycina</name>
    <dbReference type="NCBI Taxonomy" id="208445"/>
    <lineage>
        <taxon>Bacteria</taxon>
        <taxon>Bacillati</taxon>
        <taxon>Actinomycetota</taxon>
        <taxon>Actinomycetes</taxon>
        <taxon>Pseudonocardiales</taxon>
        <taxon>Pseudonocardiaceae</taxon>
        <taxon>Amycolatopsis</taxon>
    </lineage>
</organism>
<feature type="transmembrane region" description="Helical" evidence="1">
    <location>
        <begin position="50"/>
        <end position="72"/>
    </location>
</feature>
<keyword evidence="3" id="KW-1185">Reference proteome</keyword>
<keyword evidence="1" id="KW-0812">Transmembrane</keyword>
<sequence>MSTVVLVAALVAAGLIAGLFYAYACSVMPGLARGDDKTFVEGMRGINIAIVNPVFMLTFLGAPLLAGVAVFLHLGEPALPWVIAGFAFLAGMVLLTGAVHIPLNNALERGGDDFAAVRAAFETTWVRWNVLRALVSTAGFGCLVGAVLTGRG</sequence>
<evidence type="ECO:0000313" key="2">
    <source>
        <dbReference type="EMBL" id="SEC82959.1"/>
    </source>
</evidence>
<keyword evidence="1" id="KW-1133">Transmembrane helix</keyword>
<protein>
    <submittedName>
        <fullName evidence="2">Uncharacterized membrane protein</fullName>
    </submittedName>
</protein>
<keyword evidence="1" id="KW-0472">Membrane</keyword>
<dbReference type="Proteomes" id="UP000199622">
    <property type="component" value="Unassembled WGS sequence"/>
</dbReference>
<dbReference type="InterPro" id="IPR013901">
    <property type="entry name" value="Anthrone_oxy"/>
</dbReference>
<proteinExistence type="predicted"/>
<dbReference type="Pfam" id="PF08592">
    <property type="entry name" value="Anthrone_oxy"/>
    <property type="match status" value="1"/>
</dbReference>
<feature type="transmembrane region" description="Helical" evidence="1">
    <location>
        <begin position="130"/>
        <end position="149"/>
    </location>
</feature>
<dbReference type="EMBL" id="FNSO01000004">
    <property type="protein sequence ID" value="SEC82959.1"/>
    <property type="molecule type" value="Genomic_DNA"/>
</dbReference>
<gene>
    <name evidence="2" type="ORF">SAMN04489727_5250</name>
</gene>
<name>A0A1H4VPA8_9PSEU</name>
<dbReference type="AlphaFoldDB" id="A0A1H4VPA8"/>
<dbReference type="RefSeq" id="WP_091311834.1">
    <property type="nucleotide sequence ID" value="NZ_FNSO01000004.1"/>
</dbReference>